<comment type="caution">
    <text evidence="2">The sequence shown here is derived from an EMBL/GenBank/DDBJ whole genome shotgun (WGS) entry which is preliminary data.</text>
</comment>
<dbReference type="GO" id="GO:0008930">
    <property type="term" value="F:methylthioadenosine nucleosidase activity"/>
    <property type="evidence" value="ECO:0007669"/>
    <property type="project" value="TreeGrafter"/>
</dbReference>
<dbReference type="GO" id="GO:0005829">
    <property type="term" value="C:cytosol"/>
    <property type="evidence" value="ECO:0007669"/>
    <property type="project" value="TreeGrafter"/>
</dbReference>
<keyword evidence="3" id="KW-1185">Reference proteome</keyword>
<keyword evidence="2" id="KW-0326">Glycosidase</keyword>
<dbReference type="PANTHER" id="PTHR46832">
    <property type="entry name" value="5'-METHYLTHIOADENOSINE/S-ADENOSYLHOMOCYSTEINE NUCLEOSIDASE"/>
    <property type="match status" value="1"/>
</dbReference>
<dbReference type="GO" id="GO:0009234">
    <property type="term" value="P:menaquinone biosynthetic process"/>
    <property type="evidence" value="ECO:0007669"/>
    <property type="project" value="InterPro"/>
</dbReference>
<dbReference type="GO" id="GO:0009116">
    <property type="term" value="P:nucleoside metabolic process"/>
    <property type="evidence" value="ECO:0007669"/>
    <property type="project" value="InterPro"/>
</dbReference>
<keyword evidence="2" id="KW-0378">Hydrolase</keyword>
<accession>A0A9Q4C561</accession>
<organism evidence="2 3">
    <name type="scientific">Halorutilus salinus</name>
    <dbReference type="NCBI Taxonomy" id="2487751"/>
    <lineage>
        <taxon>Archaea</taxon>
        <taxon>Methanobacteriati</taxon>
        <taxon>Methanobacteriota</taxon>
        <taxon>Stenosarchaea group</taxon>
        <taxon>Halobacteria</taxon>
        <taxon>Halorutilales</taxon>
        <taxon>Halorutilaceae</taxon>
        <taxon>Halorutilus</taxon>
    </lineage>
</organism>
<dbReference type="InterPro" id="IPR000845">
    <property type="entry name" value="Nucleoside_phosphorylase_d"/>
</dbReference>
<evidence type="ECO:0000313" key="2">
    <source>
        <dbReference type="EMBL" id="MCX2819257.1"/>
    </source>
</evidence>
<protein>
    <submittedName>
        <fullName evidence="2">Futalosine hydrolase</fullName>
        <ecNumber evidence="2">3.2.2.26</ecNumber>
    </submittedName>
</protein>
<dbReference type="Gene3D" id="3.40.50.1580">
    <property type="entry name" value="Nucleoside phosphorylase domain"/>
    <property type="match status" value="1"/>
</dbReference>
<name>A0A9Q4C561_9EURY</name>
<dbReference type="RefSeq" id="WP_266087364.1">
    <property type="nucleotide sequence ID" value="NZ_RKLV01000006.1"/>
</dbReference>
<dbReference type="PANTHER" id="PTHR46832:SF2">
    <property type="entry name" value="FUTALOSINE HYDROLASE"/>
    <property type="match status" value="1"/>
</dbReference>
<dbReference type="GO" id="GO:0019284">
    <property type="term" value="P:L-methionine salvage from S-adenosylmethionine"/>
    <property type="evidence" value="ECO:0007669"/>
    <property type="project" value="TreeGrafter"/>
</dbReference>
<dbReference type="AlphaFoldDB" id="A0A9Q4C561"/>
<dbReference type="SUPFAM" id="SSF53167">
    <property type="entry name" value="Purine and uridine phosphorylases"/>
    <property type="match status" value="1"/>
</dbReference>
<dbReference type="GO" id="GO:0008782">
    <property type="term" value="F:adenosylhomocysteine nucleosidase activity"/>
    <property type="evidence" value="ECO:0007669"/>
    <property type="project" value="TreeGrafter"/>
</dbReference>
<dbReference type="EC" id="3.2.2.26" evidence="2"/>
<reference evidence="2" key="1">
    <citation type="submission" date="2022-09" db="EMBL/GenBank/DDBJ databases">
        <title>Haloadaptaus new haloarchaeum isolated from saline soil.</title>
        <authorList>
            <person name="Duran-Viseras A."/>
            <person name="Sanchez-Porro C."/>
            <person name="Ventosa A."/>
        </authorList>
    </citation>
    <scope>NUCLEOTIDE SEQUENCE</scope>
    <source>
        <strain evidence="2">F3-133</strain>
    </source>
</reference>
<proteinExistence type="predicted"/>
<feature type="domain" description="Nucleoside phosphorylase" evidence="1">
    <location>
        <begin position="32"/>
        <end position="198"/>
    </location>
</feature>
<sequence length="210" mass="21597">MELIVTATRDEVADFTEGRDKVDEVLGRPVFGGEPRTLVTGVGRTNTAACVALALERYDVSRVVSCGVAGALPGSALEVGDVVVGTHAVHGDLGVVTPEGFGGTQHLGFETTEGYYNSYPLGPLEVEGEEGGVATVATVSATDESAREIAERTDAVVETMETAAVAQVARLFGVPASAVVGVSNHAGESRGFDFETGAEALHGALTEVYV</sequence>
<dbReference type="NCBIfam" id="TIGR03664">
    <property type="entry name" value="fut_nucase"/>
    <property type="match status" value="1"/>
</dbReference>
<dbReference type="InterPro" id="IPR019963">
    <property type="entry name" value="FL_hydrolase_MqnB"/>
</dbReference>
<dbReference type="EMBL" id="RKLV01000006">
    <property type="protein sequence ID" value="MCX2819257.1"/>
    <property type="molecule type" value="Genomic_DNA"/>
</dbReference>
<dbReference type="Proteomes" id="UP001149411">
    <property type="component" value="Unassembled WGS sequence"/>
</dbReference>
<gene>
    <name evidence="2" type="primary">mqnB</name>
    <name evidence="2" type="ORF">EGH25_07810</name>
</gene>
<dbReference type="Pfam" id="PF01048">
    <property type="entry name" value="PNP_UDP_1"/>
    <property type="match status" value="1"/>
</dbReference>
<dbReference type="InterPro" id="IPR035994">
    <property type="entry name" value="Nucleoside_phosphorylase_sf"/>
</dbReference>
<evidence type="ECO:0000313" key="3">
    <source>
        <dbReference type="Proteomes" id="UP001149411"/>
    </source>
</evidence>
<evidence type="ECO:0000259" key="1">
    <source>
        <dbReference type="Pfam" id="PF01048"/>
    </source>
</evidence>